<protein>
    <submittedName>
        <fullName evidence="6">TetR family transcriptional regulator</fullName>
    </submittedName>
</protein>
<reference evidence="6" key="1">
    <citation type="submission" date="2023-02" db="EMBL/GenBank/DDBJ databases">
        <title>Nocardiopsis ansamitocini NBRC 112285.</title>
        <authorList>
            <person name="Ichikawa N."/>
            <person name="Sato H."/>
            <person name="Tonouchi N."/>
        </authorList>
    </citation>
    <scope>NUCLEOTIDE SEQUENCE</scope>
    <source>
        <strain evidence="6">NBRC 112285</strain>
    </source>
</reference>
<dbReference type="AlphaFoldDB" id="A0A9W6P3R2"/>
<dbReference type="PANTHER" id="PTHR30055:SF243">
    <property type="entry name" value="HTH-TYPE TRANSCRIPTIONAL REGULATOR RV1816"/>
    <property type="match status" value="1"/>
</dbReference>
<keyword evidence="3" id="KW-0804">Transcription</keyword>
<sequence length="235" mass="25288">MAQDAPRSQPTRRERYRAQTIREIKEHALRRLAELGPDGLSLNAIARAMGITGPALYRYYASRDALIEALTDDAYQDLVQTVRTAVDGVPAGEAGNRLRVLMEAFRGWALTQPHRYLLAFKTPLTGTVPPRAATRHANSVVAAILCAVVPHESDTPARFAPEGPGVSLEQERQEQWSTAGSCAGVDGPVPARALLIWSRIHGLVDLEVTGQFSALGLDPSALYCAEAAALIGEPG</sequence>
<dbReference type="InterPro" id="IPR050109">
    <property type="entry name" value="HTH-type_TetR-like_transc_reg"/>
</dbReference>
<dbReference type="EMBL" id="BSQG01000001">
    <property type="protein sequence ID" value="GLU46735.1"/>
    <property type="molecule type" value="Genomic_DNA"/>
</dbReference>
<dbReference type="InterPro" id="IPR001647">
    <property type="entry name" value="HTH_TetR"/>
</dbReference>
<evidence type="ECO:0000256" key="3">
    <source>
        <dbReference type="ARBA" id="ARBA00023163"/>
    </source>
</evidence>
<dbReference type="RefSeq" id="WP_285757556.1">
    <property type="nucleotide sequence ID" value="NZ_BSQG01000001.1"/>
</dbReference>
<organism evidence="6 7">
    <name type="scientific">Nocardiopsis ansamitocini</name>
    <dbReference type="NCBI Taxonomy" id="1670832"/>
    <lineage>
        <taxon>Bacteria</taxon>
        <taxon>Bacillati</taxon>
        <taxon>Actinomycetota</taxon>
        <taxon>Actinomycetes</taxon>
        <taxon>Streptosporangiales</taxon>
        <taxon>Nocardiopsidaceae</taxon>
        <taxon>Nocardiopsis</taxon>
    </lineage>
</organism>
<dbReference type="InterPro" id="IPR025996">
    <property type="entry name" value="MT1864/Rv1816-like_C"/>
</dbReference>
<comment type="caution">
    <text evidence="6">The sequence shown here is derived from an EMBL/GenBank/DDBJ whole genome shotgun (WGS) entry which is preliminary data.</text>
</comment>
<evidence type="ECO:0000256" key="2">
    <source>
        <dbReference type="ARBA" id="ARBA00023125"/>
    </source>
</evidence>
<keyword evidence="2 4" id="KW-0238">DNA-binding</keyword>
<dbReference type="InterPro" id="IPR009057">
    <property type="entry name" value="Homeodomain-like_sf"/>
</dbReference>
<dbReference type="Gene3D" id="1.10.357.10">
    <property type="entry name" value="Tetracycline Repressor, domain 2"/>
    <property type="match status" value="1"/>
</dbReference>
<dbReference type="GO" id="GO:0003700">
    <property type="term" value="F:DNA-binding transcription factor activity"/>
    <property type="evidence" value="ECO:0007669"/>
    <property type="project" value="TreeGrafter"/>
</dbReference>
<dbReference type="Pfam" id="PF13305">
    <property type="entry name" value="TetR_C_33"/>
    <property type="match status" value="1"/>
</dbReference>
<name>A0A9W6P3R2_9ACTN</name>
<dbReference type="SUPFAM" id="SSF48498">
    <property type="entry name" value="Tetracyclin repressor-like, C-terminal domain"/>
    <property type="match status" value="1"/>
</dbReference>
<dbReference type="PROSITE" id="PS50977">
    <property type="entry name" value="HTH_TETR_2"/>
    <property type="match status" value="1"/>
</dbReference>
<evidence type="ECO:0000256" key="1">
    <source>
        <dbReference type="ARBA" id="ARBA00023015"/>
    </source>
</evidence>
<dbReference type="Pfam" id="PF00440">
    <property type="entry name" value="TetR_N"/>
    <property type="match status" value="1"/>
</dbReference>
<evidence type="ECO:0000313" key="6">
    <source>
        <dbReference type="EMBL" id="GLU46735.1"/>
    </source>
</evidence>
<dbReference type="Proteomes" id="UP001165092">
    <property type="component" value="Unassembled WGS sequence"/>
</dbReference>
<keyword evidence="1" id="KW-0805">Transcription regulation</keyword>
<dbReference type="InterPro" id="IPR036271">
    <property type="entry name" value="Tet_transcr_reg_TetR-rel_C_sf"/>
</dbReference>
<accession>A0A9W6P3R2</accession>
<keyword evidence="7" id="KW-1185">Reference proteome</keyword>
<dbReference type="GO" id="GO:0000976">
    <property type="term" value="F:transcription cis-regulatory region binding"/>
    <property type="evidence" value="ECO:0007669"/>
    <property type="project" value="TreeGrafter"/>
</dbReference>
<evidence type="ECO:0000256" key="4">
    <source>
        <dbReference type="PROSITE-ProRule" id="PRU00335"/>
    </source>
</evidence>
<evidence type="ECO:0000313" key="7">
    <source>
        <dbReference type="Proteomes" id="UP001165092"/>
    </source>
</evidence>
<feature type="domain" description="HTH tetR-type" evidence="5">
    <location>
        <begin position="18"/>
        <end position="78"/>
    </location>
</feature>
<dbReference type="PANTHER" id="PTHR30055">
    <property type="entry name" value="HTH-TYPE TRANSCRIPTIONAL REGULATOR RUTR"/>
    <property type="match status" value="1"/>
</dbReference>
<feature type="DNA-binding region" description="H-T-H motif" evidence="4">
    <location>
        <begin position="41"/>
        <end position="60"/>
    </location>
</feature>
<evidence type="ECO:0000259" key="5">
    <source>
        <dbReference type="PROSITE" id="PS50977"/>
    </source>
</evidence>
<proteinExistence type="predicted"/>
<gene>
    <name evidence="6" type="ORF">Nans01_10860</name>
</gene>
<dbReference type="SUPFAM" id="SSF46689">
    <property type="entry name" value="Homeodomain-like"/>
    <property type="match status" value="1"/>
</dbReference>